<dbReference type="AlphaFoldDB" id="A0A9Q8ZAM9"/>
<evidence type="ECO:0000313" key="3">
    <source>
        <dbReference type="EMBL" id="USP78720.1"/>
    </source>
</evidence>
<sequence>MRLLAVLPSLLGMPTFAALVHTQYPELLIPLKKAQLDNAIFTQKDAIVSYTNKTGDEQWTAVSFYVPDNNANICRLQFLINTNSIKTPPFGLRGEAPFSIDVSRVEPKLVNGRTTWNTKPAIIERYDTYVLSTTGSSEIVNRWFPCPKRNFAQFFVHPANTKDIEVYWFELNYSVEDGGPHGLVLEMHT</sequence>
<keyword evidence="1" id="KW-0732">Signal</keyword>
<feature type="signal peptide" evidence="1">
    <location>
        <begin position="1"/>
        <end position="17"/>
    </location>
</feature>
<keyword evidence="4" id="KW-1185">Reference proteome</keyword>
<evidence type="ECO:0000259" key="2">
    <source>
        <dbReference type="Pfam" id="PF09792"/>
    </source>
</evidence>
<dbReference type="Proteomes" id="UP001056012">
    <property type="component" value="Chromosome 4"/>
</dbReference>
<dbReference type="InterPro" id="IPR018620">
    <property type="entry name" value="Ubiquitin3-bd_protein_But2_C"/>
</dbReference>
<accession>A0A9Q8ZAM9</accession>
<reference evidence="3" key="1">
    <citation type="submission" date="2021-12" db="EMBL/GenBank/DDBJ databases">
        <title>Curvularia clavata genome.</title>
        <authorList>
            <person name="Cao Y."/>
        </authorList>
    </citation>
    <scope>NUCLEOTIDE SEQUENCE</scope>
    <source>
        <strain evidence="3">Yc1106</strain>
    </source>
</reference>
<dbReference type="Pfam" id="PF09792">
    <property type="entry name" value="But2"/>
    <property type="match status" value="1"/>
</dbReference>
<name>A0A9Q8ZAM9_CURCL</name>
<dbReference type="EMBL" id="CP089277">
    <property type="protein sequence ID" value="USP78720.1"/>
    <property type="molecule type" value="Genomic_DNA"/>
</dbReference>
<gene>
    <name evidence="3" type="ORF">yc1106_05994</name>
</gene>
<dbReference type="VEuPathDB" id="FungiDB:yc1106_05994"/>
<organism evidence="3 4">
    <name type="scientific">Curvularia clavata</name>
    <dbReference type="NCBI Taxonomy" id="95742"/>
    <lineage>
        <taxon>Eukaryota</taxon>
        <taxon>Fungi</taxon>
        <taxon>Dikarya</taxon>
        <taxon>Ascomycota</taxon>
        <taxon>Pezizomycotina</taxon>
        <taxon>Dothideomycetes</taxon>
        <taxon>Pleosporomycetidae</taxon>
        <taxon>Pleosporales</taxon>
        <taxon>Pleosporineae</taxon>
        <taxon>Pleosporaceae</taxon>
        <taxon>Curvularia</taxon>
    </lineage>
</organism>
<protein>
    <recommendedName>
        <fullName evidence="2">Ubiquitin 3 binding protein But2 C-terminal domain-containing protein</fullName>
    </recommendedName>
</protein>
<feature type="chain" id="PRO_5040240260" description="Ubiquitin 3 binding protein But2 C-terminal domain-containing protein" evidence="1">
    <location>
        <begin position="18"/>
        <end position="189"/>
    </location>
</feature>
<proteinExistence type="predicted"/>
<evidence type="ECO:0000313" key="4">
    <source>
        <dbReference type="Proteomes" id="UP001056012"/>
    </source>
</evidence>
<dbReference type="OrthoDB" id="4657524at2759"/>
<feature type="domain" description="Ubiquitin 3 binding protein But2 C-terminal" evidence="2">
    <location>
        <begin position="23"/>
        <end position="170"/>
    </location>
</feature>
<evidence type="ECO:0000256" key="1">
    <source>
        <dbReference type="SAM" id="SignalP"/>
    </source>
</evidence>